<dbReference type="Proteomes" id="UP000316093">
    <property type="component" value="Chromosome"/>
</dbReference>
<dbReference type="AlphaFoldDB" id="A0A4Y5Z8A6"/>
<dbReference type="Pfam" id="PF14224">
    <property type="entry name" value="DUF4331"/>
    <property type="match status" value="1"/>
</dbReference>
<dbReference type="EMBL" id="CP041046">
    <property type="protein sequence ID" value="QDE41591.1"/>
    <property type="molecule type" value="Genomic_DNA"/>
</dbReference>
<keyword evidence="1" id="KW-0732">Signal</keyword>
<dbReference type="KEGG" id="lpy:FIV34_07920"/>
<protein>
    <submittedName>
        <fullName evidence="2">DUF4331 domain-containing protein</fullName>
    </submittedName>
</protein>
<dbReference type="RefSeq" id="WP_139985781.1">
    <property type="nucleotide sequence ID" value="NZ_CP041046.1"/>
</dbReference>
<evidence type="ECO:0000313" key="3">
    <source>
        <dbReference type="Proteomes" id="UP000316093"/>
    </source>
</evidence>
<evidence type="ECO:0000256" key="1">
    <source>
        <dbReference type="SAM" id="SignalP"/>
    </source>
</evidence>
<proteinExistence type="predicted"/>
<dbReference type="InterPro" id="IPR025566">
    <property type="entry name" value="DUF4331"/>
</dbReference>
<keyword evidence="3" id="KW-1185">Reference proteome</keyword>
<feature type="chain" id="PRO_5021222038" evidence="1">
    <location>
        <begin position="20"/>
        <end position="496"/>
    </location>
</feature>
<dbReference type="OrthoDB" id="525451at2"/>
<name>A0A4Y5Z8A6_9GAMM</name>
<reference evidence="2 3" key="1">
    <citation type="submission" date="2019-06" db="EMBL/GenBank/DDBJ databases">
        <title>A complete genome sequence for Luteibacter pinisoli MAH-14.</title>
        <authorList>
            <person name="Baltrus D.A."/>
        </authorList>
    </citation>
    <scope>NUCLEOTIDE SEQUENCE [LARGE SCALE GENOMIC DNA]</scope>
    <source>
        <strain evidence="2 3">MAH-14</strain>
    </source>
</reference>
<evidence type="ECO:0000313" key="2">
    <source>
        <dbReference type="EMBL" id="QDE41591.1"/>
    </source>
</evidence>
<organism evidence="2 3">
    <name type="scientific">Luteibacter pinisoli</name>
    <dbReference type="NCBI Taxonomy" id="2589080"/>
    <lineage>
        <taxon>Bacteria</taxon>
        <taxon>Pseudomonadati</taxon>
        <taxon>Pseudomonadota</taxon>
        <taxon>Gammaproteobacteria</taxon>
        <taxon>Lysobacterales</taxon>
        <taxon>Rhodanobacteraceae</taxon>
        <taxon>Luteibacter</taxon>
    </lineage>
</organism>
<sequence>MTLTCIAVAMALIPGLAAASSHREAPFIATQPQVDASDFYMFMSYEANRAGYVTLIANYDPLQDAYSGPNFHFLDENAVYDFHIDSSGKARSDLTFRFHFNNHDKNLTVPAGGVNQSQPLLNIGPVTATDQSNLNRLETYSVEVMKGDNALWRGQPLTNATSGSSVFTKPVDNIGNKSIANYEAYASNYVYTVKIPGCPAPGRVFAGQRKDGFVADLGAIFDLVNLNPLGPRDGTPNALTHKNVTTLALEVPASCLGATARQPILGGWTTASQPRYRVLNNNDVPFSFADFVQVSRLGSPLVNELVIGLKDKDRFNGSVPARDKQFLSYVTNPTVPVLLNALFGVAVPHSPRNDLVSVFLTGVAGLNQPANVVPAEELRLNTSIVATPPAGQNDLGVLGNDLAGFPNGRRPVDDVVDIALRAEEGALCSTAIGACGDQTADPNNGAPFTDGARAAGPTTATSQVTGSVSAADTYLDHFPYLNTPVPGSVNAAMAAQ</sequence>
<accession>A0A4Y5Z8A6</accession>
<gene>
    <name evidence="2" type="ORF">FIV34_07920</name>
</gene>
<feature type="signal peptide" evidence="1">
    <location>
        <begin position="1"/>
        <end position="19"/>
    </location>
</feature>